<dbReference type="InterPro" id="IPR014010">
    <property type="entry name" value="REJ_dom"/>
</dbReference>
<comment type="subcellular location">
    <subcellularLocation>
        <location evidence="1">Membrane</location>
    </subcellularLocation>
</comment>
<dbReference type="Proteomes" id="UP001159405">
    <property type="component" value="Unassembled WGS sequence"/>
</dbReference>
<evidence type="ECO:0000259" key="7">
    <source>
        <dbReference type="PROSITE" id="PS51111"/>
    </source>
</evidence>
<proteinExistence type="inferred from homology"/>
<evidence type="ECO:0000313" key="8">
    <source>
        <dbReference type="EMBL" id="CAH3140871.1"/>
    </source>
</evidence>
<dbReference type="EMBL" id="CALNXK010000065">
    <property type="protein sequence ID" value="CAH3140871.1"/>
    <property type="molecule type" value="Genomic_DNA"/>
</dbReference>
<evidence type="ECO:0000256" key="1">
    <source>
        <dbReference type="ARBA" id="ARBA00004370"/>
    </source>
</evidence>
<evidence type="ECO:0000256" key="5">
    <source>
        <dbReference type="ARBA" id="ARBA00022989"/>
    </source>
</evidence>
<dbReference type="InterPro" id="IPR002859">
    <property type="entry name" value="PKD/REJ-like"/>
</dbReference>
<keyword evidence="5" id="KW-1133">Transmembrane helix</keyword>
<dbReference type="PANTHER" id="PTHR46730:SF4">
    <property type="entry name" value="POLYCYSTIC KIDNEY DISEASE PROTEIN 1-LIKE 1"/>
    <property type="match status" value="1"/>
</dbReference>
<keyword evidence="3" id="KW-0812">Transmembrane</keyword>
<accession>A0ABN8PC50</accession>
<reference evidence="8 9" key="1">
    <citation type="submission" date="2022-05" db="EMBL/GenBank/DDBJ databases">
        <authorList>
            <consortium name="Genoscope - CEA"/>
            <person name="William W."/>
        </authorList>
    </citation>
    <scope>NUCLEOTIDE SEQUENCE [LARGE SCALE GENOMIC DNA]</scope>
</reference>
<feature type="non-terminal residue" evidence="8">
    <location>
        <position position="1"/>
    </location>
</feature>
<keyword evidence="6" id="KW-0472">Membrane</keyword>
<comment type="similarity">
    <text evidence="2">Belongs to the polycystin family.</text>
</comment>
<protein>
    <recommendedName>
        <fullName evidence="7">REJ domain-containing protein</fullName>
    </recommendedName>
</protein>
<evidence type="ECO:0000256" key="4">
    <source>
        <dbReference type="ARBA" id="ARBA00022737"/>
    </source>
</evidence>
<keyword evidence="4" id="KW-0677">Repeat</keyword>
<feature type="non-terminal residue" evidence="8">
    <location>
        <position position="364"/>
    </location>
</feature>
<keyword evidence="9" id="KW-1185">Reference proteome</keyword>
<evidence type="ECO:0000313" key="9">
    <source>
        <dbReference type="Proteomes" id="UP001159405"/>
    </source>
</evidence>
<dbReference type="Pfam" id="PF02010">
    <property type="entry name" value="REJ"/>
    <property type="match status" value="1"/>
</dbReference>
<sequence>VETAYFRSVASGSEWSDSSSLYPGKYLVEFVGHFENFYFLDYGFIEVLPSPPVPLIVGASEVSRQQGAVLTFDASPSYDADLGPGINEGLTFSWTCSSTSGGGCFGSAEQNFIDNGRIMSVNTTAMQAHQFYDVQLKVSAKNGLNSSFMQRVHLVSFSPLHVEIKCIINCEIDVNPSVKITVVMNCTNSPCHSKNAHLRRQWTLSIQNPSDGSWTTVNHDILASTPLNSPSLVINANTLIPGRRYCLNASIANFVDSCSGFSKWCFATTVIPTGGSCTANPLSGVSLQQYFVFSCTSWEDENQPLLYEFMTTTVQGLVTTLSYGYLPVVEMTLPPGEASKNYFLTVDVFITSTSGSRTKATISL</sequence>
<evidence type="ECO:0000256" key="2">
    <source>
        <dbReference type="ARBA" id="ARBA00007200"/>
    </source>
</evidence>
<organism evidence="8 9">
    <name type="scientific">Porites lobata</name>
    <dbReference type="NCBI Taxonomy" id="104759"/>
    <lineage>
        <taxon>Eukaryota</taxon>
        <taxon>Metazoa</taxon>
        <taxon>Cnidaria</taxon>
        <taxon>Anthozoa</taxon>
        <taxon>Hexacorallia</taxon>
        <taxon>Scleractinia</taxon>
        <taxon>Fungiina</taxon>
        <taxon>Poritidae</taxon>
        <taxon>Porites</taxon>
    </lineage>
</organism>
<comment type="caution">
    <text evidence="8">The sequence shown here is derived from an EMBL/GenBank/DDBJ whole genome shotgun (WGS) entry which is preliminary data.</text>
</comment>
<evidence type="ECO:0000256" key="3">
    <source>
        <dbReference type="ARBA" id="ARBA00022692"/>
    </source>
</evidence>
<gene>
    <name evidence="8" type="ORF">PLOB_00041424</name>
</gene>
<dbReference type="PANTHER" id="PTHR46730">
    <property type="entry name" value="POLYCYSTIN-1"/>
    <property type="match status" value="1"/>
</dbReference>
<name>A0ABN8PC50_9CNID</name>
<dbReference type="PROSITE" id="PS51111">
    <property type="entry name" value="REJ"/>
    <property type="match status" value="1"/>
</dbReference>
<evidence type="ECO:0000256" key="6">
    <source>
        <dbReference type="ARBA" id="ARBA00023136"/>
    </source>
</evidence>
<feature type="domain" description="REJ" evidence="7">
    <location>
        <begin position="1"/>
        <end position="364"/>
    </location>
</feature>